<reference evidence="1" key="2">
    <citation type="journal article" date="2015" name="Data Brief">
        <title>Shoot transcriptome of the giant reed, Arundo donax.</title>
        <authorList>
            <person name="Barrero R.A."/>
            <person name="Guerrero F.D."/>
            <person name="Moolhuijzen P."/>
            <person name="Goolsby J.A."/>
            <person name="Tidwell J."/>
            <person name="Bellgard S.E."/>
            <person name="Bellgard M.I."/>
        </authorList>
    </citation>
    <scope>NUCLEOTIDE SEQUENCE</scope>
    <source>
        <tissue evidence="1">Shoot tissue taken approximately 20 cm above the soil surface</tissue>
    </source>
</reference>
<proteinExistence type="predicted"/>
<name>A0A0A9F7Y6_ARUDO</name>
<protein>
    <submittedName>
        <fullName evidence="1">Uncharacterized protein</fullName>
    </submittedName>
</protein>
<dbReference type="EMBL" id="GBRH01190557">
    <property type="protein sequence ID" value="JAE07339.1"/>
    <property type="molecule type" value="Transcribed_RNA"/>
</dbReference>
<reference evidence="1" key="1">
    <citation type="submission" date="2014-09" db="EMBL/GenBank/DDBJ databases">
        <authorList>
            <person name="Magalhaes I.L.F."/>
            <person name="Oliveira U."/>
            <person name="Santos F.R."/>
            <person name="Vidigal T.H.D.A."/>
            <person name="Brescovit A.D."/>
            <person name="Santos A.J."/>
        </authorList>
    </citation>
    <scope>NUCLEOTIDE SEQUENCE</scope>
    <source>
        <tissue evidence="1">Shoot tissue taken approximately 20 cm above the soil surface</tissue>
    </source>
</reference>
<dbReference type="AlphaFoldDB" id="A0A0A9F7Y6"/>
<sequence length="48" mass="5403">MHLLLNSIQPFCFTSRFLNYNLTGFTVGALDLDHSICGSFMTEVYPST</sequence>
<accession>A0A0A9F7Y6</accession>
<evidence type="ECO:0000313" key="1">
    <source>
        <dbReference type="EMBL" id="JAE07339.1"/>
    </source>
</evidence>
<organism evidence="1">
    <name type="scientific">Arundo donax</name>
    <name type="common">Giant reed</name>
    <name type="synonym">Donax arundinaceus</name>
    <dbReference type="NCBI Taxonomy" id="35708"/>
    <lineage>
        <taxon>Eukaryota</taxon>
        <taxon>Viridiplantae</taxon>
        <taxon>Streptophyta</taxon>
        <taxon>Embryophyta</taxon>
        <taxon>Tracheophyta</taxon>
        <taxon>Spermatophyta</taxon>
        <taxon>Magnoliopsida</taxon>
        <taxon>Liliopsida</taxon>
        <taxon>Poales</taxon>
        <taxon>Poaceae</taxon>
        <taxon>PACMAD clade</taxon>
        <taxon>Arundinoideae</taxon>
        <taxon>Arundineae</taxon>
        <taxon>Arundo</taxon>
    </lineage>
</organism>